<dbReference type="GO" id="GO:0016887">
    <property type="term" value="F:ATP hydrolysis activity"/>
    <property type="evidence" value="ECO:0007669"/>
    <property type="project" value="InterPro"/>
</dbReference>
<organism evidence="6 7">
    <name type="scientific">Aquibium oceanicum</name>
    <dbReference type="NCBI Taxonomy" id="1670800"/>
    <lineage>
        <taxon>Bacteria</taxon>
        <taxon>Pseudomonadati</taxon>
        <taxon>Pseudomonadota</taxon>
        <taxon>Alphaproteobacteria</taxon>
        <taxon>Hyphomicrobiales</taxon>
        <taxon>Phyllobacteriaceae</taxon>
        <taxon>Aquibium</taxon>
    </lineage>
</organism>
<dbReference type="PROSITE" id="PS00211">
    <property type="entry name" value="ABC_TRANSPORTER_1"/>
    <property type="match status" value="1"/>
</dbReference>
<dbReference type="PROSITE" id="PS50893">
    <property type="entry name" value="ABC_TRANSPORTER_2"/>
    <property type="match status" value="1"/>
</dbReference>
<proteinExistence type="inferred from homology"/>
<dbReference type="InterPro" id="IPR051120">
    <property type="entry name" value="ABC_AA/LPS_Transport"/>
</dbReference>
<dbReference type="InterPro" id="IPR003593">
    <property type="entry name" value="AAA+_ATPase"/>
</dbReference>
<dbReference type="Gene3D" id="3.40.50.300">
    <property type="entry name" value="P-loop containing nucleotide triphosphate hydrolases"/>
    <property type="match status" value="1"/>
</dbReference>
<dbReference type="EMBL" id="CP018171">
    <property type="protein sequence ID" value="APH71883.1"/>
    <property type="molecule type" value="Genomic_DNA"/>
</dbReference>
<dbReference type="InterPro" id="IPR017871">
    <property type="entry name" value="ABC_transporter-like_CS"/>
</dbReference>
<evidence type="ECO:0000256" key="3">
    <source>
        <dbReference type="ARBA" id="ARBA00022741"/>
    </source>
</evidence>
<dbReference type="STRING" id="1670800.BSQ44_11275"/>
<comment type="similarity">
    <text evidence="1">Belongs to the ABC transporter superfamily.</text>
</comment>
<dbReference type="SMART" id="SM00382">
    <property type="entry name" value="AAA"/>
    <property type="match status" value="1"/>
</dbReference>
<dbReference type="CDD" id="cd03219">
    <property type="entry name" value="ABC_Mj1267_LivG_branched"/>
    <property type="match status" value="1"/>
</dbReference>
<protein>
    <submittedName>
        <fullName evidence="6">Branched-chain amino acid ABC transporter ATP-binding protein</fullName>
    </submittedName>
</protein>
<evidence type="ECO:0000256" key="1">
    <source>
        <dbReference type="ARBA" id="ARBA00005417"/>
    </source>
</evidence>
<dbReference type="Pfam" id="PF00005">
    <property type="entry name" value="ABC_tran"/>
    <property type="match status" value="1"/>
</dbReference>
<keyword evidence="3" id="KW-0547">Nucleotide-binding</keyword>
<keyword evidence="4 6" id="KW-0067">ATP-binding</keyword>
<dbReference type="InterPro" id="IPR003439">
    <property type="entry name" value="ABC_transporter-like_ATP-bd"/>
</dbReference>
<sequence length="260" mass="28033">MTDNLLEAIGLQKSFGALKVAQDVTLRLRVGERHALIGPNGAGKSTLVALLSGVLALGGGRILLGGRDIGRSSPSQRTREGLVRTFQVSNLFGGLTVLENVYLAVSERAGASFRLWRPAYRNTDLIDRAHEILEQLGLGEVARTRVDQLAYGQQRLLEIAIALALRPKVLLLDEPTAGIPSTEAGILLDALDRLPPEIAILLIEHDMQVVRRFASTVTVLVEGKILMTGSPIEVMSSEEVRSVYLGKAGQTRFASEVAHA</sequence>
<name>A0A1L3SR37_9HYPH</name>
<keyword evidence="7" id="KW-1185">Reference proteome</keyword>
<dbReference type="GO" id="GO:0005886">
    <property type="term" value="C:plasma membrane"/>
    <property type="evidence" value="ECO:0007669"/>
    <property type="project" value="TreeGrafter"/>
</dbReference>
<dbReference type="PANTHER" id="PTHR45772:SF2">
    <property type="entry name" value="ABC TRANSPORTER ATP-BINDING PROTEIN"/>
    <property type="match status" value="1"/>
</dbReference>
<accession>A0A1L3SR37</accession>
<evidence type="ECO:0000313" key="6">
    <source>
        <dbReference type="EMBL" id="APH71883.1"/>
    </source>
</evidence>
<dbReference type="OrthoDB" id="9806149at2"/>
<dbReference type="AlphaFoldDB" id="A0A1L3SR37"/>
<evidence type="ECO:0000259" key="5">
    <source>
        <dbReference type="PROSITE" id="PS50893"/>
    </source>
</evidence>
<keyword evidence="2" id="KW-0813">Transport</keyword>
<reference evidence="7" key="1">
    <citation type="submission" date="2016-11" db="EMBL/GenBank/DDBJ databases">
        <title>Mesorhizobium oceanicum sp. nov., isolated from deep seawater in South China Sea.</title>
        <authorList>
            <person name="Fu G.-Y."/>
        </authorList>
    </citation>
    <scope>NUCLEOTIDE SEQUENCE [LARGE SCALE GENOMIC DNA]</scope>
    <source>
        <strain evidence="7">B7</strain>
    </source>
</reference>
<feature type="domain" description="ABC transporter" evidence="5">
    <location>
        <begin position="6"/>
        <end position="247"/>
    </location>
</feature>
<dbReference type="InterPro" id="IPR027417">
    <property type="entry name" value="P-loop_NTPase"/>
</dbReference>
<dbReference type="Proteomes" id="UP000182840">
    <property type="component" value="Chromosome"/>
</dbReference>
<evidence type="ECO:0000313" key="7">
    <source>
        <dbReference type="Proteomes" id="UP000182840"/>
    </source>
</evidence>
<dbReference type="KEGG" id="meso:BSQ44_11275"/>
<evidence type="ECO:0000256" key="2">
    <source>
        <dbReference type="ARBA" id="ARBA00022448"/>
    </source>
</evidence>
<gene>
    <name evidence="6" type="ORF">BSQ44_11275</name>
</gene>
<dbReference type="PANTHER" id="PTHR45772">
    <property type="entry name" value="CONSERVED COMPONENT OF ABC TRANSPORTER FOR NATURAL AMINO ACIDS-RELATED"/>
    <property type="match status" value="1"/>
</dbReference>
<evidence type="ECO:0000256" key="4">
    <source>
        <dbReference type="ARBA" id="ARBA00022840"/>
    </source>
</evidence>
<dbReference type="SUPFAM" id="SSF52540">
    <property type="entry name" value="P-loop containing nucleoside triphosphate hydrolases"/>
    <property type="match status" value="1"/>
</dbReference>
<dbReference type="RefSeq" id="WP_072604104.1">
    <property type="nucleotide sequence ID" value="NZ_CP018171.1"/>
</dbReference>
<dbReference type="GO" id="GO:0005524">
    <property type="term" value="F:ATP binding"/>
    <property type="evidence" value="ECO:0007669"/>
    <property type="project" value="UniProtKB-KW"/>
</dbReference>